<dbReference type="RefSeq" id="WP_169096686.1">
    <property type="nucleotide sequence ID" value="NZ_JABBVZ010000007.1"/>
</dbReference>
<dbReference type="InterPro" id="IPR029752">
    <property type="entry name" value="D-isomer_DH_CS1"/>
</dbReference>
<proteinExistence type="inferred from homology"/>
<dbReference type="EMBL" id="JABBVZ010000007">
    <property type="protein sequence ID" value="NMP21387.1"/>
    <property type="molecule type" value="Genomic_DNA"/>
</dbReference>
<dbReference type="GO" id="GO:0006564">
    <property type="term" value="P:L-serine biosynthetic process"/>
    <property type="evidence" value="ECO:0007669"/>
    <property type="project" value="UniProtKB-ARBA"/>
</dbReference>
<dbReference type="InterPro" id="IPR050223">
    <property type="entry name" value="D-isomer_2-hydroxyacid_DH"/>
</dbReference>
<gene>
    <name evidence="7" type="ORF">HIJ39_03320</name>
</gene>
<keyword evidence="2 4" id="KW-0560">Oxidoreductase</keyword>
<dbReference type="InterPro" id="IPR006140">
    <property type="entry name" value="D-isomer_DH_NAD-bd"/>
</dbReference>
<dbReference type="PROSITE" id="PS00670">
    <property type="entry name" value="D_2_HYDROXYACID_DH_2"/>
    <property type="match status" value="1"/>
</dbReference>
<dbReference type="GO" id="GO:0004617">
    <property type="term" value="F:phosphoglycerate dehydrogenase activity"/>
    <property type="evidence" value="ECO:0007669"/>
    <property type="project" value="UniProtKB-ARBA"/>
</dbReference>
<dbReference type="Pfam" id="PF00389">
    <property type="entry name" value="2-Hacid_dh"/>
    <property type="match status" value="1"/>
</dbReference>
<evidence type="ECO:0000313" key="8">
    <source>
        <dbReference type="Proteomes" id="UP000533476"/>
    </source>
</evidence>
<dbReference type="GO" id="GO:0016618">
    <property type="term" value="F:hydroxypyruvate reductase [NAD(P)H] activity"/>
    <property type="evidence" value="ECO:0007669"/>
    <property type="project" value="TreeGrafter"/>
</dbReference>
<keyword evidence="3" id="KW-0520">NAD</keyword>
<dbReference type="SUPFAM" id="SSF52283">
    <property type="entry name" value="Formate/glycerate dehydrogenase catalytic domain-like"/>
    <property type="match status" value="1"/>
</dbReference>
<dbReference type="PANTHER" id="PTHR10996:SF178">
    <property type="entry name" value="2-HYDROXYACID DEHYDROGENASE YGL185C-RELATED"/>
    <property type="match status" value="1"/>
</dbReference>
<dbReference type="InterPro" id="IPR029753">
    <property type="entry name" value="D-isomer_DH_CS"/>
</dbReference>
<comment type="caution">
    <text evidence="7">The sequence shown here is derived from an EMBL/GenBank/DDBJ whole genome shotgun (WGS) entry which is preliminary data.</text>
</comment>
<dbReference type="FunFam" id="3.40.50.720:FF:000041">
    <property type="entry name" value="D-3-phosphoglycerate dehydrogenase"/>
    <property type="match status" value="1"/>
</dbReference>
<name>A0A7Y0L168_9FIRM</name>
<accession>A0A7Y0L168</accession>
<dbReference type="Pfam" id="PF02826">
    <property type="entry name" value="2-Hacid_dh_C"/>
    <property type="match status" value="1"/>
</dbReference>
<dbReference type="PROSITE" id="PS00065">
    <property type="entry name" value="D_2_HYDROXYACID_DH_1"/>
    <property type="match status" value="1"/>
</dbReference>
<feature type="domain" description="D-isomer specific 2-hydroxyacid dehydrogenase NAD-binding" evidence="6">
    <location>
        <begin position="105"/>
        <end position="283"/>
    </location>
</feature>
<dbReference type="GO" id="GO:0030267">
    <property type="term" value="F:glyoxylate reductase (NADPH) activity"/>
    <property type="evidence" value="ECO:0007669"/>
    <property type="project" value="TreeGrafter"/>
</dbReference>
<evidence type="ECO:0000313" key="7">
    <source>
        <dbReference type="EMBL" id="NMP21387.1"/>
    </source>
</evidence>
<evidence type="ECO:0000256" key="2">
    <source>
        <dbReference type="ARBA" id="ARBA00023002"/>
    </source>
</evidence>
<evidence type="ECO:0000256" key="1">
    <source>
        <dbReference type="ARBA" id="ARBA00005854"/>
    </source>
</evidence>
<organism evidence="7 8">
    <name type="scientific">Sulfobacillus harzensis</name>
    <dbReference type="NCBI Taxonomy" id="2729629"/>
    <lineage>
        <taxon>Bacteria</taxon>
        <taxon>Bacillati</taxon>
        <taxon>Bacillota</taxon>
        <taxon>Clostridia</taxon>
        <taxon>Eubacteriales</taxon>
        <taxon>Clostridiales Family XVII. Incertae Sedis</taxon>
        <taxon>Sulfobacillus</taxon>
    </lineage>
</organism>
<dbReference type="InterPro" id="IPR006139">
    <property type="entry name" value="D-isomer_2_OHA_DH_cat_dom"/>
</dbReference>
<dbReference type="PROSITE" id="PS00671">
    <property type="entry name" value="D_2_HYDROXYACID_DH_3"/>
    <property type="match status" value="1"/>
</dbReference>
<reference evidence="7 8" key="1">
    <citation type="submission" date="2020-04" db="EMBL/GenBank/DDBJ databases">
        <authorList>
            <person name="Zhang R."/>
            <person name="Schippers A."/>
        </authorList>
    </citation>
    <scope>NUCLEOTIDE SEQUENCE [LARGE SCALE GENOMIC DNA]</scope>
    <source>
        <strain evidence="7 8">DSM 109850</strain>
    </source>
</reference>
<comment type="similarity">
    <text evidence="1 4">Belongs to the D-isomer specific 2-hydroxyacid dehydrogenase family.</text>
</comment>
<sequence>MRRVLVPQAIDPAGMEVLRHPEVIILGPLSSPDELSAAMREVDAVLIRLWPISGEAIRSARRLKVIAKHGVGTDNIDLEACRKRGVHVTITETANRGTVSEYVLGALITVARHWKAAEEALKAGDYEGRIRYYGTEWAGKTIGVVGYGRIGRSLTPRLVHGLHAQVLVYDPYVPRDILMDHPQVQWADSLDALVKAADAVTLHTPLTPETYRMFDAARLAKMKPGAFLINAARGPIVDPVALVDALTSHHLGGAVLDVFDPEPPLADNPLWEAPNLLVTPHIAASTHEAVQRMGVEAAASIMQHFHLREG</sequence>
<dbReference type="Proteomes" id="UP000533476">
    <property type="component" value="Unassembled WGS sequence"/>
</dbReference>
<dbReference type="InterPro" id="IPR036291">
    <property type="entry name" value="NAD(P)-bd_dom_sf"/>
</dbReference>
<protein>
    <submittedName>
        <fullName evidence="7">Hydroxyacid dehydrogenase</fullName>
    </submittedName>
</protein>
<evidence type="ECO:0000256" key="4">
    <source>
        <dbReference type="RuleBase" id="RU003719"/>
    </source>
</evidence>
<keyword evidence="8" id="KW-1185">Reference proteome</keyword>
<dbReference type="AlphaFoldDB" id="A0A7Y0L168"/>
<dbReference type="SUPFAM" id="SSF51735">
    <property type="entry name" value="NAD(P)-binding Rossmann-fold domains"/>
    <property type="match status" value="1"/>
</dbReference>
<dbReference type="GO" id="GO:0005829">
    <property type="term" value="C:cytosol"/>
    <property type="evidence" value="ECO:0007669"/>
    <property type="project" value="TreeGrafter"/>
</dbReference>
<dbReference type="CDD" id="cd12173">
    <property type="entry name" value="PGDH_4"/>
    <property type="match status" value="1"/>
</dbReference>
<feature type="domain" description="D-isomer specific 2-hydroxyacid dehydrogenase catalytic" evidence="5">
    <location>
        <begin position="5"/>
        <end position="306"/>
    </location>
</feature>
<dbReference type="GO" id="GO:0051287">
    <property type="term" value="F:NAD binding"/>
    <property type="evidence" value="ECO:0007669"/>
    <property type="project" value="InterPro"/>
</dbReference>
<dbReference type="Gene3D" id="3.40.50.720">
    <property type="entry name" value="NAD(P)-binding Rossmann-like Domain"/>
    <property type="match status" value="2"/>
</dbReference>
<evidence type="ECO:0000256" key="3">
    <source>
        <dbReference type="ARBA" id="ARBA00023027"/>
    </source>
</evidence>
<evidence type="ECO:0000259" key="5">
    <source>
        <dbReference type="Pfam" id="PF00389"/>
    </source>
</evidence>
<evidence type="ECO:0000259" key="6">
    <source>
        <dbReference type="Pfam" id="PF02826"/>
    </source>
</evidence>
<dbReference type="PANTHER" id="PTHR10996">
    <property type="entry name" value="2-HYDROXYACID DEHYDROGENASE-RELATED"/>
    <property type="match status" value="1"/>
</dbReference>
<dbReference type="GO" id="GO:0047545">
    <property type="term" value="F:(S)-2-hydroxyglutarate dehydrogenase activity"/>
    <property type="evidence" value="ECO:0007669"/>
    <property type="project" value="UniProtKB-ARBA"/>
</dbReference>